<reference evidence="3 4" key="1">
    <citation type="journal article" date="2019" name="Nat. Microbiol.">
        <title>Expanding anaerobic alkane metabolism in the domain of Archaea.</title>
        <authorList>
            <person name="Wang Y."/>
            <person name="Wegener G."/>
            <person name="Hou J."/>
            <person name="Wang F."/>
            <person name="Xiao X."/>
        </authorList>
    </citation>
    <scope>NUCLEOTIDE SEQUENCE [LARGE SCALE GENOMIC DNA]</scope>
    <source>
        <strain evidence="3">WYZ-LMO10</strain>
    </source>
</reference>
<feature type="domain" description="Glycosyltransferase 2-like" evidence="2">
    <location>
        <begin position="7"/>
        <end position="154"/>
    </location>
</feature>
<organism evidence="3 4">
    <name type="scientific">Thermoproteota archaeon</name>
    <dbReference type="NCBI Taxonomy" id="2056631"/>
    <lineage>
        <taxon>Archaea</taxon>
        <taxon>Thermoproteota</taxon>
    </lineage>
</organism>
<dbReference type="AlphaFoldDB" id="A0A523B8T6"/>
<dbReference type="EMBL" id="QNVH01000078">
    <property type="protein sequence ID" value="TDA37319.1"/>
    <property type="molecule type" value="Genomic_DNA"/>
</dbReference>
<evidence type="ECO:0000259" key="2">
    <source>
        <dbReference type="Pfam" id="PF00535"/>
    </source>
</evidence>
<accession>A0A523B8T6</accession>
<dbReference type="InterPro" id="IPR050256">
    <property type="entry name" value="Glycosyltransferase_2"/>
</dbReference>
<comment type="caution">
    <text evidence="3">The sequence shown here is derived from an EMBL/GenBank/DDBJ whole genome shotgun (WGS) entry which is preliminary data.</text>
</comment>
<proteinExistence type="predicted"/>
<dbReference type="Pfam" id="PF00535">
    <property type="entry name" value="Glycos_transf_2"/>
    <property type="match status" value="1"/>
</dbReference>
<sequence>MAPRIIICIPAYNEESTIAKMVIRAKPYGHVLVCDDGSVDMTKDIAEALGAEVIRHSVNKGKDFALRSLFMRAKEIGFDILVTIDADCQHDPSEIPKLVEPIISGKADVVNGRRLGSPEMPLSRRIGNKFLSLLFKTGVEDAFTGFRAYSRQAIDALKVEGRGYLVDAWIMKELREAKIRIIEVPVSVSYTIEKRGVLAHLSKIINAWISQTVERKPLVYLGIPGAIFFLGSLFAAFRVLMIFQSTKAIAIGTAILFLALLSAGIFMMISALVIVVLKSLLRSRS</sequence>
<dbReference type="SUPFAM" id="SSF53448">
    <property type="entry name" value="Nucleotide-diphospho-sugar transferases"/>
    <property type="match status" value="1"/>
</dbReference>
<dbReference type="Gene3D" id="3.90.550.10">
    <property type="entry name" value="Spore Coat Polysaccharide Biosynthesis Protein SpsA, Chain A"/>
    <property type="match status" value="1"/>
</dbReference>
<keyword evidence="1" id="KW-0472">Membrane</keyword>
<dbReference type="PANTHER" id="PTHR48090:SF7">
    <property type="entry name" value="RFBJ PROTEIN"/>
    <property type="match status" value="1"/>
</dbReference>
<feature type="transmembrane region" description="Helical" evidence="1">
    <location>
        <begin position="218"/>
        <end position="243"/>
    </location>
</feature>
<dbReference type="InterPro" id="IPR001173">
    <property type="entry name" value="Glyco_trans_2-like"/>
</dbReference>
<keyword evidence="1" id="KW-0812">Transmembrane</keyword>
<keyword evidence="1" id="KW-1133">Transmembrane helix</keyword>
<evidence type="ECO:0000313" key="4">
    <source>
        <dbReference type="Proteomes" id="UP000315399"/>
    </source>
</evidence>
<dbReference type="CDD" id="cd04179">
    <property type="entry name" value="DPM_DPG-synthase_like"/>
    <property type="match status" value="1"/>
</dbReference>
<dbReference type="Proteomes" id="UP000315399">
    <property type="component" value="Unassembled WGS sequence"/>
</dbReference>
<dbReference type="InterPro" id="IPR029044">
    <property type="entry name" value="Nucleotide-diphossugar_trans"/>
</dbReference>
<evidence type="ECO:0000313" key="3">
    <source>
        <dbReference type="EMBL" id="TDA37319.1"/>
    </source>
</evidence>
<gene>
    <name evidence="3" type="ORF">DSO08_05920</name>
</gene>
<protein>
    <recommendedName>
        <fullName evidence="2">Glycosyltransferase 2-like domain-containing protein</fullName>
    </recommendedName>
</protein>
<evidence type="ECO:0000256" key="1">
    <source>
        <dbReference type="SAM" id="Phobius"/>
    </source>
</evidence>
<feature type="transmembrane region" description="Helical" evidence="1">
    <location>
        <begin position="249"/>
        <end position="277"/>
    </location>
</feature>
<dbReference type="PANTHER" id="PTHR48090">
    <property type="entry name" value="UNDECAPRENYL-PHOSPHATE 4-DEOXY-4-FORMAMIDO-L-ARABINOSE TRANSFERASE-RELATED"/>
    <property type="match status" value="1"/>
</dbReference>
<name>A0A523B8T6_9CREN</name>